<dbReference type="InterPro" id="IPR019861">
    <property type="entry name" value="PorP/SprF_Bacteroidetes"/>
</dbReference>
<proteinExistence type="predicted"/>
<accession>A0A378RHP4</accession>
<reference evidence="1 2" key="1">
    <citation type="submission" date="2018-06" db="EMBL/GenBank/DDBJ databases">
        <authorList>
            <consortium name="Pathogen Informatics"/>
            <person name="Doyle S."/>
        </authorList>
    </citation>
    <scope>NUCLEOTIDE SEQUENCE [LARGE SCALE GENOMIC DNA]</scope>
    <source>
        <strain evidence="1 2">NCTC11179</strain>
    </source>
</reference>
<keyword evidence="2" id="KW-1185">Reference proteome</keyword>
<evidence type="ECO:0000313" key="2">
    <source>
        <dbReference type="Proteomes" id="UP000255024"/>
    </source>
</evidence>
<dbReference type="NCBIfam" id="TIGR03519">
    <property type="entry name" value="T9SS_PorP_fam"/>
    <property type="match status" value="1"/>
</dbReference>
<sequence length="295" mass="33425">MTFGVCSSLHAQQNPVYTQYMYNPTIINPAYAASKESMSFFGLYRNQWVGIDGAPKTANVGFTTPLNNPKLGLGINFVNDHIGALDENSISFDLAYTLDLDAQYKLALGLKGTANLLSMSYSKLNIYDQTMPFAYEDVKNKFSPNIGAGAYLYSDEAYLGLSVPKIFKVDYYDDIKRRTMRQQPLFYLMGGYVFDLGSDWLLKPAFLSKIGSGKPSVDLTANFLFQEKFTIGTAYRWNAGISALTGFQIDENWFLGYAYDFDTTKLNQYNAGTHEIFMRFDWMGSFKSKRKSRFF</sequence>
<organism evidence="1 2">
    <name type="scientific">Myroides odoratus</name>
    <name type="common">Flavobacterium odoratum</name>
    <dbReference type="NCBI Taxonomy" id="256"/>
    <lineage>
        <taxon>Bacteria</taxon>
        <taxon>Pseudomonadati</taxon>
        <taxon>Bacteroidota</taxon>
        <taxon>Flavobacteriia</taxon>
        <taxon>Flavobacteriales</taxon>
        <taxon>Flavobacteriaceae</taxon>
        <taxon>Myroides</taxon>
    </lineage>
</organism>
<name>A0A378RHP4_MYROD</name>
<dbReference type="EMBL" id="UGQL01000001">
    <property type="protein sequence ID" value="STZ26522.1"/>
    <property type="molecule type" value="Genomic_DNA"/>
</dbReference>
<dbReference type="AlphaFoldDB" id="A0A378RHP4"/>
<gene>
    <name evidence="1" type="ORF">NCTC11179_00037</name>
</gene>
<dbReference type="Proteomes" id="UP000255024">
    <property type="component" value="Unassembled WGS sequence"/>
</dbReference>
<protein>
    <submittedName>
        <fullName evidence="1">Bacteroidetes-specific putative membrane protein</fullName>
    </submittedName>
</protein>
<dbReference type="Pfam" id="PF11751">
    <property type="entry name" value="PorP_SprF"/>
    <property type="match status" value="1"/>
</dbReference>
<evidence type="ECO:0000313" key="1">
    <source>
        <dbReference type="EMBL" id="STZ26522.1"/>
    </source>
</evidence>